<keyword evidence="1" id="KW-0813">Transport</keyword>
<keyword evidence="7" id="KW-1278">Translocase</keyword>
<dbReference type="EMBL" id="QNRF01000002">
    <property type="protein sequence ID" value="RBO85005.1"/>
    <property type="molecule type" value="Genomic_DNA"/>
</dbReference>
<evidence type="ECO:0000259" key="10">
    <source>
        <dbReference type="PROSITE" id="PS50893"/>
    </source>
</evidence>
<dbReference type="InterPro" id="IPR050334">
    <property type="entry name" value="Molybdenum_import_ModC"/>
</dbReference>
<dbReference type="GO" id="GO:0016020">
    <property type="term" value="C:membrane"/>
    <property type="evidence" value="ECO:0007669"/>
    <property type="project" value="InterPro"/>
</dbReference>
<evidence type="ECO:0000256" key="9">
    <source>
        <dbReference type="PROSITE-ProRule" id="PRU01213"/>
    </source>
</evidence>
<dbReference type="InterPro" id="IPR027417">
    <property type="entry name" value="P-loop_NTPase"/>
</dbReference>
<dbReference type="RefSeq" id="WP_113873621.1">
    <property type="nucleotide sequence ID" value="NZ_QNRF01000002.1"/>
</dbReference>
<evidence type="ECO:0000256" key="6">
    <source>
        <dbReference type="ARBA" id="ARBA00022840"/>
    </source>
</evidence>
<organism evidence="12 13">
    <name type="scientific">Marinomonas aquiplantarum</name>
    <dbReference type="NCBI Taxonomy" id="491951"/>
    <lineage>
        <taxon>Bacteria</taxon>
        <taxon>Pseudomonadati</taxon>
        <taxon>Pseudomonadota</taxon>
        <taxon>Gammaproteobacteria</taxon>
        <taxon>Oceanospirillales</taxon>
        <taxon>Oceanospirillaceae</taxon>
        <taxon>Marinomonas</taxon>
    </lineage>
</organism>
<dbReference type="GO" id="GO:0005524">
    <property type="term" value="F:ATP binding"/>
    <property type="evidence" value="ECO:0007669"/>
    <property type="project" value="UniProtKB-KW"/>
</dbReference>
<evidence type="ECO:0000256" key="8">
    <source>
        <dbReference type="ARBA" id="ARBA00023136"/>
    </source>
</evidence>
<sequence>MTQSGLKVQFNQAKHSSSDFALELNVQLEPSGVTALFGPSGSGKTTLLRCIAGLQPNIQGHLEFAGETWQDDQTFLPTHQRPIGFVFQDTSLFPHLTVQQNLNFAIRRAKQKRQRFDYQDVLSLMNLAPLLARYPNQISGGEAQRVAIARAMLSQPSMLLMDEPLSALDNCLKQGILPYLEKVCLATDIPILYVSHSLDEVSRLANHILVIEQGKLVESGKASDLLSQLDSSFANHQDASVLISGKVIEQNADWQLSTIRLGHQSIVFAQGDEVLGETVRLRIQARDVSLSLTHADQSSILNRLSAVIDDLQQEINNPSMTQVRLLIDDIPIVSRITSFSAQQLGLSIGMSVIAQIKSVALCR</sequence>
<dbReference type="PROSITE" id="PS51866">
    <property type="entry name" value="MOP"/>
    <property type="match status" value="1"/>
</dbReference>
<evidence type="ECO:0000256" key="2">
    <source>
        <dbReference type="ARBA" id="ARBA00022475"/>
    </source>
</evidence>
<keyword evidence="3 9" id="KW-0500">Molybdenum</keyword>
<dbReference type="InterPro" id="IPR003439">
    <property type="entry name" value="ABC_transporter-like_ATP-bd"/>
</dbReference>
<dbReference type="GO" id="GO:0015098">
    <property type="term" value="F:molybdate ion transmembrane transporter activity"/>
    <property type="evidence" value="ECO:0007669"/>
    <property type="project" value="InterPro"/>
</dbReference>
<dbReference type="InterPro" id="IPR004606">
    <property type="entry name" value="Mop_domain"/>
</dbReference>
<gene>
    <name evidence="12" type="ORF">DFP76_102407</name>
</gene>
<evidence type="ECO:0000256" key="3">
    <source>
        <dbReference type="ARBA" id="ARBA00022505"/>
    </source>
</evidence>
<dbReference type="AlphaFoldDB" id="A0A366D4X3"/>
<dbReference type="Gene3D" id="3.40.50.300">
    <property type="entry name" value="P-loop containing nucleotide triphosphate hydrolases"/>
    <property type="match status" value="1"/>
</dbReference>
<proteinExistence type="predicted"/>
<comment type="caution">
    <text evidence="12">The sequence shown here is derived from an EMBL/GenBank/DDBJ whole genome shotgun (WGS) entry which is preliminary data.</text>
</comment>
<keyword evidence="2" id="KW-1003">Cell membrane</keyword>
<dbReference type="PANTHER" id="PTHR43514">
    <property type="entry name" value="ABC TRANSPORTER I FAMILY MEMBER 10"/>
    <property type="match status" value="1"/>
</dbReference>
<evidence type="ECO:0000259" key="11">
    <source>
        <dbReference type="PROSITE" id="PS51866"/>
    </source>
</evidence>
<keyword evidence="4" id="KW-0997">Cell inner membrane</keyword>
<dbReference type="OrthoDB" id="9802264at2"/>
<evidence type="ECO:0000256" key="4">
    <source>
        <dbReference type="ARBA" id="ARBA00022519"/>
    </source>
</evidence>
<dbReference type="Pfam" id="PF03459">
    <property type="entry name" value="TOBE"/>
    <property type="match status" value="1"/>
</dbReference>
<dbReference type="SUPFAM" id="SSF50331">
    <property type="entry name" value="MOP-like"/>
    <property type="match status" value="1"/>
</dbReference>
<evidence type="ECO:0000256" key="5">
    <source>
        <dbReference type="ARBA" id="ARBA00022741"/>
    </source>
</evidence>
<keyword evidence="8" id="KW-0472">Membrane</keyword>
<evidence type="ECO:0000313" key="12">
    <source>
        <dbReference type="EMBL" id="RBO85005.1"/>
    </source>
</evidence>
<reference evidence="12 13" key="1">
    <citation type="submission" date="2018-06" db="EMBL/GenBank/DDBJ databases">
        <title>Genomic Encyclopedia of Type Strains, Phase III (KMG-III): the genomes of soil and plant-associated and newly described type strains.</title>
        <authorList>
            <person name="Whitman W."/>
        </authorList>
    </citation>
    <scope>NUCLEOTIDE SEQUENCE [LARGE SCALE GENOMIC DNA]</scope>
    <source>
        <strain evidence="12 13">CECT 7732</strain>
    </source>
</reference>
<dbReference type="Gene3D" id="2.40.50.100">
    <property type="match status" value="1"/>
</dbReference>
<evidence type="ECO:0000313" key="13">
    <source>
        <dbReference type="Proteomes" id="UP000252086"/>
    </source>
</evidence>
<evidence type="ECO:0000256" key="1">
    <source>
        <dbReference type="ARBA" id="ARBA00022448"/>
    </source>
</evidence>
<dbReference type="PROSITE" id="PS00211">
    <property type="entry name" value="ABC_TRANSPORTER_1"/>
    <property type="match status" value="1"/>
</dbReference>
<dbReference type="InterPro" id="IPR005116">
    <property type="entry name" value="Transp-assoc_OB_typ1"/>
</dbReference>
<dbReference type="Pfam" id="PF00005">
    <property type="entry name" value="ABC_tran"/>
    <property type="match status" value="1"/>
</dbReference>
<dbReference type="NCBIfam" id="TIGR02142">
    <property type="entry name" value="modC_ABC"/>
    <property type="match status" value="1"/>
</dbReference>
<feature type="domain" description="ABC transporter" evidence="10">
    <location>
        <begin position="6"/>
        <end position="238"/>
    </location>
</feature>
<keyword evidence="13" id="KW-1185">Reference proteome</keyword>
<accession>A0A366D4X3</accession>
<keyword evidence="6 12" id="KW-0067">ATP-binding</keyword>
<evidence type="ECO:0000256" key="7">
    <source>
        <dbReference type="ARBA" id="ARBA00022967"/>
    </source>
</evidence>
<dbReference type="Proteomes" id="UP000252086">
    <property type="component" value="Unassembled WGS sequence"/>
</dbReference>
<dbReference type="PROSITE" id="PS50893">
    <property type="entry name" value="ABC_TRANSPORTER_2"/>
    <property type="match status" value="1"/>
</dbReference>
<dbReference type="InterPro" id="IPR008995">
    <property type="entry name" value="Mo/tungstate-bd_C_term_dom"/>
</dbReference>
<dbReference type="SMART" id="SM00382">
    <property type="entry name" value="AAA"/>
    <property type="match status" value="1"/>
</dbReference>
<dbReference type="InterPro" id="IPR017871">
    <property type="entry name" value="ABC_transporter-like_CS"/>
</dbReference>
<feature type="domain" description="Mop" evidence="11">
    <location>
        <begin position="297"/>
        <end position="363"/>
    </location>
</feature>
<dbReference type="InterPro" id="IPR003593">
    <property type="entry name" value="AAA+_ATPase"/>
</dbReference>
<dbReference type="PANTHER" id="PTHR43514:SF10">
    <property type="entry name" value="MOLYBDENUM IMPORT ATP-BINDING PROTEIN MODC 2"/>
    <property type="match status" value="1"/>
</dbReference>
<keyword evidence="5" id="KW-0547">Nucleotide-binding</keyword>
<dbReference type="SUPFAM" id="SSF52540">
    <property type="entry name" value="P-loop containing nucleoside triphosphate hydrolases"/>
    <property type="match status" value="1"/>
</dbReference>
<name>A0A366D4X3_9GAMM</name>
<protein>
    <submittedName>
        <fullName evidence="12">Molybdate transport system ATP-binding protein</fullName>
    </submittedName>
</protein>
<dbReference type="GO" id="GO:0016887">
    <property type="term" value="F:ATP hydrolysis activity"/>
    <property type="evidence" value="ECO:0007669"/>
    <property type="project" value="InterPro"/>
</dbReference>
<dbReference type="GO" id="GO:0140359">
    <property type="term" value="F:ABC-type transporter activity"/>
    <property type="evidence" value="ECO:0007669"/>
    <property type="project" value="InterPro"/>
</dbReference>
<dbReference type="InterPro" id="IPR011868">
    <property type="entry name" value="ModC_ABC_ATP-bd"/>
</dbReference>